<dbReference type="AlphaFoldDB" id="A0A502C0T6"/>
<reference evidence="3 4" key="1">
    <citation type="journal article" date="2019" name="Environ. Microbiol.">
        <title>Species interactions and distinct microbial communities in high Arctic permafrost affected cryosols are associated with the CH4 and CO2 gas fluxes.</title>
        <authorList>
            <person name="Altshuler I."/>
            <person name="Hamel J."/>
            <person name="Turney S."/>
            <person name="Magnuson E."/>
            <person name="Levesque R."/>
            <person name="Greer C."/>
            <person name="Whyte L.G."/>
        </authorList>
    </citation>
    <scope>NUCLEOTIDE SEQUENCE [LARGE SCALE GENOMIC DNA]</scope>
    <source>
        <strain evidence="3 4">S5.1</strain>
    </source>
</reference>
<evidence type="ECO:0000256" key="1">
    <source>
        <dbReference type="SAM" id="MobiDB-lite"/>
    </source>
</evidence>
<proteinExistence type="predicted"/>
<keyword evidence="2" id="KW-0732">Signal</keyword>
<organism evidence="3 4">
    <name type="scientific">Sphingomonas oligophenolica</name>
    <dbReference type="NCBI Taxonomy" id="301154"/>
    <lineage>
        <taxon>Bacteria</taxon>
        <taxon>Pseudomonadati</taxon>
        <taxon>Pseudomonadota</taxon>
        <taxon>Alphaproteobacteria</taxon>
        <taxon>Sphingomonadales</taxon>
        <taxon>Sphingomonadaceae</taxon>
        <taxon>Sphingomonas</taxon>
    </lineage>
</organism>
<gene>
    <name evidence="3" type="ORF">EAH84_14890</name>
</gene>
<feature type="signal peptide" evidence="2">
    <location>
        <begin position="1"/>
        <end position="24"/>
    </location>
</feature>
<sequence>MKKALIGLTAASFAMGGFATPSFASGNTKPQTQLTVGNCISDVVYGNEPNMANGAPGGPAEQTPGTKGGNVVPTQSPGPFVNNPTDPNNPTRGRSVGQFQQDGINIPALCRAATGQ</sequence>
<dbReference type="EMBL" id="RCZK01000022">
    <property type="protein sequence ID" value="TPG06360.1"/>
    <property type="molecule type" value="Genomic_DNA"/>
</dbReference>
<evidence type="ECO:0000313" key="4">
    <source>
        <dbReference type="Proteomes" id="UP000318413"/>
    </source>
</evidence>
<feature type="compositionally biased region" description="Polar residues" evidence="1">
    <location>
        <begin position="72"/>
        <end position="103"/>
    </location>
</feature>
<feature type="chain" id="PRO_5021448949" evidence="2">
    <location>
        <begin position="25"/>
        <end position="116"/>
    </location>
</feature>
<accession>A0A502C0T6</accession>
<comment type="caution">
    <text evidence="3">The sequence shown here is derived from an EMBL/GenBank/DDBJ whole genome shotgun (WGS) entry which is preliminary data.</text>
</comment>
<protein>
    <submittedName>
        <fullName evidence="3">Uncharacterized protein</fullName>
    </submittedName>
</protein>
<name>A0A502C0T6_9SPHN</name>
<keyword evidence="4" id="KW-1185">Reference proteome</keyword>
<dbReference type="RefSeq" id="WP_140872782.1">
    <property type="nucleotide sequence ID" value="NZ_RCZK01000022.1"/>
</dbReference>
<feature type="region of interest" description="Disordered" evidence="1">
    <location>
        <begin position="48"/>
        <end position="104"/>
    </location>
</feature>
<dbReference type="Proteomes" id="UP000318413">
    <property type="component" value="Unassembled WGS sequence"/>
</dbReference>
<evidence type="ECO:0000256" key="2">
    <source>
        <dbReference type="SAM" id="SignalP"/>
    </source>
</evidence>
<evidence type="ECO:0000313" key="3">
    <source>
        <dbReference type="EMBL" id="TPG06360.1"/>
    </source>
</evidence>